<organism evidence="14 15">
    <name type="scientific">Hymenobacter caeli</name>
    <dbReference type="NCBI Taxonomy" id="2735894"/>
    <lineage>
        <taxon>Bacteria</taxon>
        <taxon>Pseudomonadati</taxon>
        <taxon>Bacteroidota</taxon>
        <taxon>Cytophagia</taxon>
        <taxon>Cytophagales</taxon>
        <taxon>Hymenobacteraceae</taxon>
        <taxon>Hymenobacter</taxon>
    </lineage>
</organism>
<evidence type="ECO:0000259" key="13">
    <source>
        <dbReference type="PROSITE" id="PS51352"/>
    </source>
</evidence>
<feature type="domain" description="Thioredoxin" evidence="13">
    <location>
        <begin position="137"/>
        <end position="285"/>
    </location>
</feature>
<evidence type="ECO:0000256" key="6">
    <source>
        <dbReference type="ARBA" id="ARBA00023157"/>
    </source>
</evidence>
<evidence type="ECO:0000256" key="9">
    <source>
        <dbReference type="ARBA" id="ARBA00038489"/>
    </source>
</evidence>
<comment type="caution">
    <text evidence="14">The sequence shown here is derived from an EMBL/GenBank/DDBJ whole genome shotgun (WGS) entry which is preliminary data.</text>
</comment>
<dbReference type="InterPro" id="IPR008969">
    <property type="entry name" value="CarboxyPept-like_regulatory"/>
</dbReference>
<dbReference type="PANTHER" id="PTHR42801:SF4">
    <property type="entry name" value="AHPC_TSA FAMILY PROTEIN"/>
    <property type="match status" value="1"/>
</dbReference>
<dbReference type="InterPro" id="IPR036249">
    <property type="entry name" value="Thioredoxin-like_sf"/>
</dbReference>
<evidence type="ECO:0000256" key="2">
    <source>
        <dbReference type="ARBA" id="ARBA00013017"/>
    </source>
</evidence>
<evidence type="ECO:0000256" key="12">
    <source>
        <dbReference type="SAM" id="SignalP"/>
    </source>
</evidence>
<name>A0ABX2FRM6_9BACT</name>
<keyword evidence="4" id="KW-0049">Antioxidant</keyword>
<dbReference type="InterPro" id="IPR000866">
    <property type="entry name" value="AhpC/TSA"/>
</dbReference>
<evidence type="ECO:0000256" key="3">
    <source>
        <dbReference type="ARBA" id="ARBA00022559"/>
    </source>
</evidence>
<dbReference type="EMBL" id="JABSNP010000010">
    <property type="protein sequence ID" value="NRT19646.1"/>
    <property type="molecule type" value="Genomic_DNA"/>
</dbReference>
<dbReference type="Pfam" id="PF13715">
    <property type="entry name" value="CarbopepD_reg_2"/>
    <property type="match status" value="1"/>
</dbReference>
<keyword evidence="12" id="KW-0732">Signal</keyword>
<keyword evidence="6" id="KW-1015">Disulfide bond</keyword>
<dbReference type="Gene3D" id="3.40.30.10">
    <property type="entry name" value="Glutaredoxin"/>
    <property type="match status" value="1"/>
</dbReference>
<dbReference type="PANTHER" id="PTHR42801">
    <property type="entry name" value="THIOREDOXIN-DEPENDENT PEROXIDE REDUCTASE"/>
    <property type="match status" value="1"/>
</dbReference>
<dbReference type="EC" id="1.11.1.24" evidence="2"/>
<dbReference type="Gene3D" id="2.60.40.1120">
    <property type="entry name" value="Carboxypeptidase-like, regulatory domain"/>
    <property type="match status" value="1"/>
</dbReference>
<evidence type="ECO:0000256" key="10">
    <source>
        <dbReference type="ARBA" id="ARBA00042639"/>
    </source>
</evidence>
<evidence type="ECO:0000313" key="14">
    <source>
        <dbReference type="EMBL" id="NRT19646.1"/>
    </source>
</evidence>
<evidence type="ECO:0000256" key="5">
    <source>
        <dbReference type="ARBA" id="ARBA00023002"/>
    </source>
</evidence>
<dbReference type="SUPFAM" id="SSF52833">
    <property type="entry name" value="Thioredoxin-like"/>
    <property type="match status" value="1"/>
</dbReference>
<dbReference type="PROSITE" id="PS51352">
    <property type="entry name" value="THIOREDOXIN_2"/>
    <property type="match status" value="1"/>
</dbReference>
<evidence type="ECO:0000256" key="8">
    <source>
        <dbReference type="ARBA" id="ARBA00032824"/>
    </source>
</evidence>
<feature type="signal peptide" evidence="12">
    <location>
        <begin position="1"/>
        <end position="19"/>
    </location>
</feature>
<dbReference type="CDD" id="cd03017">
    <property type="entry name" value="PRX_BCP"/>
    <property type="match status" value="1"/>
</dbReference>
<evidence type="ECO:0000256" key="11">
    <source>
        <dbReference type="ARBA" id="ARBA00049091"/>
    </source>
</evidence>
<comment type="function">
    <text evidence="1">Thiol-specific peroxidase that catalyzes the reduction of hydrogen peroxide and organic hydroperoxides to water and alcohols, respectively. Plays a role in cell protection against oxidative stress by detoxifying peroxides and as sensor of hydrogen peroxide-mediated signaling events.</text>
</comment>
<comment type="similarity">
    <text evidence="9">Belongs to the peroxiredoxin family. BCP/PrxQ subfamily.</text>
</comment>
<dbReference type="SUPFAM" id="SSF49464">
    <property type="entry name" value="Carboxypeptidase regulatory domain-like"/>
    <property type="match status" value="1"/>
</dbReference>
<dbReference type="InterPro" id="IPR013766">
    <property type="entry name" value="Thioredoxin_domain"/>
</dbReference>
<evidence type="ECO:0000313" key="15">
    <source>
        <dbReference type="Proteomes" id="UP000779507"/>
    </source>
</evidence>
<feature type="chain" id="PRO_5046325604" description="thioredoxin-dependent peroxiredoxin" evidence="12">
    <location>
        <begin position="20"/>
        <end position="285"/>
    </location>
</feature>
<gene>
    <name evidence="14" type="ORF">HNP98_002478</name>
</gene>
<keyword evidence="7" id="KW-0676">Redox-active center</keyword>
<evidence type="ECO:0000256" key="1">
    <source>
        <dbReference type="ARBA" id="ARBA00003330"/>
    </source>
</evidence>
<evidence type="ECO:0000256" key="4">
    <source>
        <dbReference type="ARBA" id="ARBA00022862"/>
    </source>
</evidence>
<accession>A0ABX2FRM6</accession>
<proteinExistence type="inferred from homology"/>
<evidence type="ECO:0000256" key="7">
    <source>
        <dbReference type="ARBA" id="ARBA00023284"/>
    </source>
</evidence>
<keyword evidence="3" id="KW-0575">Peroxidase</keyword>
<reference evidence="14 15" key="1">
    <citation type="submission" date="2020-05" db="EMBL/GenBank/DDBJ databases">
        <title>Genomic Encyclopedia of Type Strains, Phase IV (KMG-V): Genome sequencing to study the core and pangenomes of soil and plant-associated prokaryotes.</title>
        <authorList>
            <person name="Whitman W."/>
        </authorList>
    </citation>
    <scope>NUCLEOTIDE SEQUENCE [LARGE SCALE GENOMIC DNA]</scope>
    <source>
        <strain evidence="14 15">9A</strain>
    </source>
</reference>
<keyword evidence="5" id="KW-0560">Oxidoreductase</keyword>
<dbReference type="RefSeq" id="WP_173810359.1">
    <property type="nucleotide sequence ID" value="NZ_JABSNP010000010.1"/>
</dbReference>
<dbReference type="InterPro" id="IPR050924">
    <property type="entry name" value="Peroxiredoxin_BCP/PrxQ"/>
</dbReference>
<dbReference type="Proteomes" id="UP000779507">
    <property type="component" value="Unassembled WGS sequence"/>
</dbReference>
<sequence length="285" mass="30262">MNYSLALVLASATVLTGQAQTVKTRPPAALLAMQGNAAAPAPAPASVPAPTYRLTGRVFDPDGEPLPGATLLLKGTSQVVSTDATGSFALDLPVRTLNTLVAGYAGCDDLVLNVAANQPQLSVHLSPSLDEGLGRALRVGDLAPDFYLPTTTGATFKLSEHRGHPVVLYFYPKDGSSGCTKEACSFRDQYEDFTALGAEVIGISSDSERSHRQFTAKYDLPFPLLSDKGGQLRSKYAVPRAVLGLLPGRVTYVLDGEGRVRYVFNSLNEATDHVANAKTILRDIQ</sequence>
<protein>
    <recommendedName>
        <fullName evidence="2">thioredoxin-dependent peroxiredoxin</fullName>
        <ecNumber evidence="2">1.11.1.24</ecNumber>
    </recommendedName>
    <alternativeName>
        <fullName evidence="8">Thioredoxin peroxidase</fullName>
    </alternativeName>
    <alternativeName>
        <fullName evidence="10">Thioredoxin-dependent peroxiredoxin Bcp</fullName>
    </alternativeName>
</protein>
<keyword evidence="15" id="KW-1185">Reference proteome</keyword>
<comment type="catalytic activity">
    <reaction evidence="11">
        <text>a hydroperoxide + [thioredoxin]-dithiol = an alcohol + [thioredoxin]-disulfide + H2O</text>
        <dbReference type="Rhea" id="RHEA:62620"/>
        <dbReference type="Rhea" id="RHEA-COMP:10698"/>
        <dbReference type="Rhea" id="RHEA-COMP:10700"/>
        <dbReference type="ChEBI" id="CHEBI:15377"/>
        <dbReference type="ChEBI" id="CHEBI:29950"/>
        <dbReference type="ChEBI" id="CHEBI:30879"/>
        <dbReference type="ChEBI" id="CHEBI:35924"/>
        <dbReference type="ChEBI" id="CHEBI:50058"/>
        <dbReference type="EC" id="1.11.1.24"/>
    </reaction>
</comment>
<dbReference type="Pfam" id="PF00578">
    <property type="entry name" value="AhpC-TSA"/>
    <property type="match status" value="1"/>
</dbReference>